<proteinExistence type="predicted"/>
<comment type="caution">
    <text evidence="1">The sequence shown here is derived from an EMBL/GenBank/DDBJ whole genome shotgun (WGS) entry which is preliminary data.</text>
</comment>
<accession>A0A538U2Y4</accession>
<evidence type="ECO:0000313" key="1">
    <source>
        <dbReference type="EMBL" id="TMQ70119.1"/>
    </source>
</evidence>
<dbReference type="AlphaFoldDB" id="A0A538U2Y4"/>
<dbReference type="SUPFAM" id="SSF53254">
    <property type="entry name" value="Phosphoglycerate mutase-like"/>
    <property type="match status" value="1"/>
</dbReference>
<sequence length="167" mass="17681">MIAGGTEESPSSVPLRLDLVRHGEALPADAEGDGMRRLSPAGRATIERVAERFAREGWRPHALWASPLVRAQESAAILARVCPGLAVGVTEALTPDHDPEDVLAELEARGSRGHVVLVGHQPLLGRLIRHLTGQDVALPAGTLIALDVAHGPRRGAATIRLELRPGP</sequence>
<dbReference type="EMBL" id="VBPA01000232">
    <property type="protein sequence ID" value="TMQ70119.1"/>
    <property type="molecule type" value="Genomic_DNA"/>
</dbReference>
<protein>
    <submittedName>
        <fullName evidence="1">Phosphohistidine phosphatase SixA</fullName>
    </submittedName>
</protein>
<dbReference type="InterPro" id="IPR013078">
    <property type="entry name" value="His_Pase_superF_clade-1"/>
</dbReference>
<dbReference type="Proteomes" id="UP000319836">
    <property type="component" value="Unassembled WGS sequence"/>
</dbReference>
<dbReference type="Gene3D" id="3.40.50.1240">
    <property type="entry name" value="Phosphoglycerate mutase-like"/>
    <property type="match status" value="1"/>
</dbReference>
<dbReference type="Pfam" id="PF00300">
    <property type="entry name" value="His_Phos_1"/>
    <property type="match status" value="1"/>
</dbReference>
<organism evidence="1 2">
    <name type="scientific">Eiseniibacteriota bacterium</name>
    <dbReference type="NCBI Taxonomy" id="2212470"/>
    <lineage>
        <taxon>Bacteria</taxon>
        <taxon>Candidatus Eiseniibacteriota</taxon>
    </lineage>
</organism>
<dbReference type="InterPro" id="IPR029033">
    <property type="entry name" value="His_PPase_superfam"/>
</dbReference>
<reference evidence="1 2" key="1">
    <citation type="journal article" date="2019" name="Nat. Microbiol.">
        <title>Mediterranean grassland soil C-N compound turnover is dependent on rainfall and depth, and is mediated by genomically divergent microorganisms.</title>
        <authorList>
            <person name="Diamond S."/>
            <person name="Andeer P.F."/>
            <person name="Li Z."/>
            <person name="Crits-Christoph A."/>
            <person name="Burstein D."/>
            <person name="Anantharaman K."/>
            <person name="Lane K.R."/>
            <person name="Thomas B.C."/>
            <person name="Pan C."/>
            <person name="Northen T.R."/>
            <person name="Banfield J.F."/>
        </authorList>
    </citation>
    <scope>NUCLEOTIDE SEQUENCE [LARGE SCALE GENOMIC DNA]</scope>
    <source>
        <strain evidence="1">WS_10</strain>
    </source>
</reference>
<dbReference type="CDD" id="cd07067">
    <property type="entry name" value="HP_PGM_like"/>
    <property type="match status" value="1"/>
</dbReference>
<gene>
    <name evidence="1" type="ORF">E6K80_09530</name>
</gene>
<evidence type="ECO:0000313" key="2">
    <source>
        <dbReference type="Proteomes" id="UP000319836"/>
    </source>
</evidence>
<name>A0A538U2Y4_UNCEI</name>